<keyword evidence="2" id="KW-1185">Reference proteome</keyword>
<evidence type="ECO:0000313" key="2">
    <source>
        <dbReference type="Proteomes" id="UP001153148"/>
    </source>
</evidence>
<sequence>GIEIYRPRAQTSKQHWASLVSLLDDDRTNRSDPSVEGVKLPKIEREKSDLSVQVIQLSERLEEAEGGAESQFEVNRRRDTELNKLRKLLEDVHFESEETANLLRKKHQEIVVDFQDQIDQLSKAKGRY</sequence>
<dbReference type="EMBL" id="CAJPIN010031580">
    <property type="protein sequence ID" value="CAG2064104.1"/>
    <property type="molecule type" value="Genomic_DNA"/>
</dbReference>
<organism evidence="1 2">
    <name type="scientific">Timema podura</name>
    <name type="common">Walking stick</name>
    <dbReference type="NCBI Taxonomy" id="61482"/>
    <lineage>
        <taxon>Eukaryota</taxon>
        <taxon>Metazoa</taxon>
        <taxon>Ecdysozoa</taxon>
        <taxon>Arthropoda</taxon>
        <taxon>Hexapoda</taxon>
        <taxon>Insecta</taxon>
        <taxon>Pterygota</taxon>
        <taxon>Neoptera</taxon>
        <taxon>Polyneoptera</taxon>
        <taxon>Phasmatodea</taxon>
        <taxon>Timematodea</taxon>
        <taxon>Timematoidea</taxon>
        <taxon>Timematidae</taxon>
        <taxon>Timema</taxon>
    </lineage>
</organism>
<evidence type="ECO:0000313" key="1">
    <source>
        <dbReference type="EMBL" id="CAG2064104.1"/>
    </source>
</evidence>
<feature type="non-terminal residue" evidence="1">
    <location>
        <position position="1"/>
    </location>
</feature>
<comment type="caution">
    <text evidence="1">The sequence shown here is derived from an EMBL/GenBank/DDBJ whole genome shotgun (WGS) entry which is preliminary data.</text>
</comment>
<proteinExistence type="predicted"/>
<reference evidence="1" key="1">
    <citation type="submission" date="2021-03" db="EMBL/GenBank/DDBJ databases">
        <authorList>
            <person name="Tran Van P."/>
        </authorList>
    </citation>
    <scope>NUCLEOTIDE SEQUENCE</scope>
</reference>
<name>A0ABN7PD61_TIMPD</name>
<accession>A0ABN7PD61</accession>
<gene>
    <name evidence="1" type="ORF">TPAB3V08_LOCUS11051</name>
</gene>
<protein>
    <submittedName>
        <fullName evidence="1">Uncharacterized protein</fullName>
    </submittedName>
</protein>
<dbReference type="Proteomes" id="UP001153148">
    <property type="component" value="Unassembled WGS sequence"/>
</dbReference>
<dbReference type="Gene3D" id="1.20.5.340">
    <property type="match status" value="1"/>
</dbReference>